<dbReference type="AlphaFoldDB" id="K8XBL8"/>
<gene>
    <name evidence="1" type="ORF">WSS_A33120</name>
</gene>
<comment type="caution">
    <text evidence="1">The sequence shown here is derived from an EMBL/GenBank/DDBJ whole genome shotgun (WGS) entry which is preliminary data.</text>
</comment>
<dbReference type="EMBL" id="AJYC02000110">
    <property type="protein sequence ID" value="EKT78231.1"/>
    <property type="molecule type" value="Genomic_DNA"/>
</dbReference>
<organism evidence="1 2">
    <name type="scientific">Rhodococcus opacus M213</name>
    <dbReference type="NCBI Taxonomy" id="1129896"/>
    <lineage>
        <taxon>Bacteria</taxon>
        <taxon>Bacillati</taxon>
        <taxon>Actinomycetota</taxon>
        <taxon>Actinomycetes</taxon>
        <taxon>Mycobacteriales</taxon>
        <taxon>Nocardiaceae</taxon>
        <taxon>Rhodococcus</taxon>
    </lineage>
</organism>
<dbReference type="Proteomes" id="UP000005951">
    <property type="component" value="Unassembled WGS sequence"/>
</dbReference>
<evidence type="ECO:0000313" key="2">
    <source>
        <dbReference type="Proteomes" id="UP000005951"/>
    </source>
</evidence>
<protein>
    <submittedName>
        <fullName evidence="1">Uncharacterized protein</fullName>
    </submittedName>
</protein>
<evidence type="ECO:0000313" key="1">
    <source>
        <dbReference type="EMBL" id="EKT78231.1"/>
    </source>
</evidence>
<proteinExistence type="predicted"/>
<accession>K8XBL8</accession>
<name>K8XBL8_RHOOP</name>
<reference evidence="1 2" key="1">
    <citation type="journal article" date="2013" name="Genome Announc.">
        <title>Draft Genome Sequence of Rhodococcus opacus Strain M213 Shows a Diverse Catabolic Potential.</title>
        <authorList>
            <person name="Pathak A."/>
            <person name="Green S.J."/>
            <person name="Ogram A."/>
            <person name="Chauhan A."/>
        </authorList>
    </citation>
    <scope>NUCLEOTIDE SEQUENCE [LARGE SCALE GENOMIC DNA]</scope>
    <source>
        <strain evidence="1 2">M213</strain>
    </source>
</reference>
<sequence>MVSAKARNVTPDGPGISFPQYEFAPRLRWGGDRDGIDAGVDELAEAREHRYSGEVGGGLGDT</sequence>